<dbReference type="RefSeq" id="WP_183266776.1">
    <property type="nucleotide sequence ID" value="NZ_JACHFJ010000009.1"/>
</dbReference>
<dbReference type="Gene3D" id="3.40.50.300">
    <property type="entry name" value="P-loop containing nucleotide triphosphate hydrolases"/>
    <property type="match status" value="1"/>
</dbReference>
<dbReference type="SUPFAM" id="SSF52540">
    <property type="entry name" value="P-loop containing nucleoside triphosphate hydrolases"/>
    <property type="match status" value="1"/>
</dbReference>
<keyword evidence="2" id="KW-1185">Reference proteome</keyword>
<organism evidence="1 2">
    <name type="scientific">Acidocella aromatica</name>
    <dbReference type="NCBI Taxonomy" id="1303579"/>
    <lineage>
        <taxon>Bacteria</taxon>
        <taxon>Pseudomonadati</taxon>
        <taxon>Pseudomonadota</taxon>
        <taxon>Alphaproteobacteria</taxon>
        <taxon>Acetobacterales</taxon>
        <taxon>Acidocellaceae</taxon>
        <taxon>Acidocella</taxon>
    </lineage>
</organism>
<gene>
    <name evidence="1" type="ORF">HNP71_002022</name>
</gene>
<comment type="caution">
    <text evidence="1">The sequence shown here is derived from an EMBL/GenBank/DDBJ whole genome shotgun (WGS) entry which is preliminary data.</text>
</comment>
<dbReference type="AlphaFoldDB" id="A0A840VFT3"/>
<protein>
    <recommendedName>
        <fullName evidence="3">Glycosyltransferase</fullName>
    </recommendedName>
</protein>
<dbReference type="Pfam" id="PF13469">
    <property type="entry name" value="Sulfotransfer_3"/>
    <property type="match status" value="1"/>
</dbReference>
<name>A0A840VFT3_9PROT</name>
<reference evidence="1 2" key="1">
    <citation type="submission" date="2020-08" db="EMBL/GenBank/DDBJ databases">
        <title>Genomic Encyclopedia of Type Strains, Phase IV (KMG-IV): sequencing the most valuable type-strain genomes for metagenomic binning, comparative biology and taxonomic classification.</title>
        <authorList>
            <person name="Goeker M."/>
        </authorList>
    </citation>
    <scope>NUCLEOTIDE SEQUENCE [LARGE SCALE GENOMIC DNA]</scope>
    <source>
        <strain evidence="1 2">DSM 27026</strain>
    </source>
</reference>
<sequence length="1146" mass="123778">MSDTIFIVGYYRSGTSALSGALTRAGVKFYNDADPNEHNPLGFYEIPELIQYDVDLFARLGVDWTDVRGLPPGWTERADLSAYWSRLEEIIRRRFTQADKLWGLKHPHLCRTLPAYERAARQAGHKPHVVHIFRDPWTAAASQQRKNGLSRAHALLLWMTYATSGERLARHLPRSWTTYQDLLGEPEAQLRRIVEELDLPIAERGLKDAAGYLTTQLNRSEPLPREGLCRPLDDLVSRTWEAILARDFLPEIWDGFAEKAADLVGFLTEIGASRGRAFPAMGGSFTQVVGQAKAGGSVTALRPPERSDDGARIRLQSLKEAAGTLPRLAVVIAAPSGRAHAVNDTLAALDEQWEKPASIVILAAETLELEGRSVTAVAQEPEAMTRAICAALNEAAADYVAVLNAGDTISPDACLRFALHAAATGAEMLYCDEIVPRENGHWVRHKPSWDITRLRQAAYLGDWVWYGARTVQRLGGFDPARAGAEEFDFQLRIAEAGAKVERVPEALFTRSPQSRRDDIRADVFCARAAAAVQEHLQRAGLPAEVQNRQHMGLFHHMRMVADPGTSIIMLCDDGEIPALDRWLTTLLSGQPLTGPVILAGAALSTGLQTYLTEVSRQTEALEGKVLAVPPVPGLTQAEALRQALALVTTPHVAVLDVRAETAMPHWLSALRMRLADPGVALVAARSLMPLEGGNKAFAMVQGPIVIGADTRLGTGHMAEDLGPGGWLLVDQEASALAPPGLLVRTAALAACEFPALNGDALWIDLGAQLRAQGARLVWTPDVSFVMPTGTVHVDAASQFRQGSEVARALPWADPYHHPALSLHGDLLADEARAGLVPATPADPLDLLVTGEPGPGAAVLNTARTLRRDGMCSADWAPERPNAAELGRRAPAAWVRVNPAVPAAIHSQAYTALYTAMPADLEAARPVLAEAAGVYATSPALVAQLRSLGRPGQTVELWRPALSRHVWSGLQPATGLNTKPRVLWVDEGNTPQWFQELISSTLENASWIVVERPGETYAGAMARLTPPETEAAWANAMVELGPQIMVRPANTEAYADHYPVLLAAAAGCHVLADERFDIPPSLGAARLKNRLSAWKEALSGAIADLTATLEHGRKARQAALALPASEDALPPWVDFSAGLPELRSAAE</sequence>
<dbReference type="Gene3D" id="3.90.550.10">
    <property type="entry name" value="Spore Coat Polysaccharide Biosynthesis Protein SpsA, Chain A"/>
    <property type="match status" value="1"/>
</dbReference>
<dbReference type="SUPFAM" id="SSF53448">
    <property type="entry name" value="Nucleotide-diphospho-sugar transferases"/>
    <property type="match status" value="2"/>
</dbReference>
<dbReference type="InterPro" id="IPR027417">
    <property type="entry name" value="P-loop_NTPase"/>
</dbReference>
<evidence type="ECO:0008006" key="3">
    <source>
        <dbReference type="Google" id="ProtNLM"/>
    </source>
</evidence>
<dbReference type="Proteomes" id="UP000553706">
    <property type="component" value="Unassembled WGS sequence"/>
</dbReference>
<evidence type="ECO:0000313" key="1">
    <source>
        <dbReference type="EMBL" id="MBB5373757.1"/>
    </source>
</evidence>
<evidence type="ECO:0000313" key="2">
    <source>
        <dbReference type="Proteomes" id="UP000553706"/>
    </source>
</evidence>
<proteinExistence type="predicted"/>
<dbReference type="InterPro" id="IPR029044">
    <property type="entry name" value="Nucleotide-diphossugar_trans"/>
</dbReference>
<accession>A0A840VFT3</accession>
<dbReference type="EMBL" id="JACHFJ010000009">
    <property type="protein sequence ID" value="MBB5373757.1"/>
    <property type="molecule type" value="Genomic_DNA"/>
</dbReference>